<dbReference type="InterPro" id="IPR036259">
    <property type="entry name" value="MFS_trans_sf"/>
</dbReference>
<organism evidence="6 7">
    <name type="scientific">Sphingomonas pokkalii</name>
    <dbReference type="NCBI Taxonomy" id="2175090"/>
    <lineage>
        <taxon>Bacteria</taxon>
        <taxon>Pseudomonadati</taxon>
        <taxon>Pseudomonadota</taxon>
        <taxon>Alphaproteobacteria</taxon>
        <taxon>Sphingomonadales</taxon>
        <taxon>Sphingomonadaceae</taxon>
        <taxon>Sphingomonas</taxon>
    </lineage>
</organism>
<feature type="transmembrane region" description="Helical" evidence="4">
    <location>
        <begin position="43"/>
        <end position="62"/>
    </location>
</feature>
<keyword evidence="1 4" id="KW-0812">Transmembrane</keyword>
<dbReference type="AlphaFoldDB" id="A0A2U0SD67"/>
<dbReference type="RefSeq" id="WP_116468728.1">
    <property type="nucleotide sequence ID" value="NZ_QENQ01000001.1"/>
</dbReference>
<evidence type="ECO:0000313" key="6">
    <source>
        <dbReference type="EMBL" id="PVX29289.1"/>
    </source>
</evidence>
<keyword evidence="2 4" id="KW-1133">Transmembrane helix</keyword>
<dbReference type="Gene3D" id="1.20.1250.20">
    <property type="entry name" value="MFS general substrate transporter like domains"/>
    <property type="match status" value="2"/>
</dbReference>
<feature type="transmembrane region" description="Helical" evidence="4">
    <location>
        <begin position="164"/>
        <end position="181"/>
    </location>
</feature>
<dbReference type="GO" id="GO:0022857">
    <property type="term" value="F:transmembrane transporter activity"/>
    <property type="evidence" value="ECO:0007669"/>
    <property type="project" value="InterPro"/>
</dbReference>
<dbReference type="PANTHER" id="PTHR23546">
    <property type="entry name" value="TRANSPORT PROTEIN"/>
    <property type="match status" value="1"/>
</dbReference>
<name>A0A2U0SD67_9SPHN</name>
<evidence type="ECO:0000256" key="1">
    <source>
        <dbReference type="ARBA" id="ARBA00022692"/>
    </source>
</evidence>
<feature type="domain" description="Major facilitator superfamily (MFS) profile" evidence="5">
    <location>
        <begin position="1"/>
        <end position="388"/>
    </location>
</feature>
<dbReference type="Proteomes" id="UP000245890">
    <property type="component" value="Unassembled WGS sequence"/>
</dbReference>
<dbReference type="OrthoDB" id="9800416at2"/>
<evidence type="ECO:0000313" key="7">
    <source>
        <dbReference type="Proteomes" id="UP000245890"/>
    </source>
</evidence>
<dbReference type="SUPFAM" id="SSF103473">
    <property type="entry name" value="MFS general substrate transporter"/>
    <property type="match status" value="1"/>
</dbReference>
<accession>A0A2U0SD67</accession>
<evidence type="ECO:0000256" key="3">
    <source>
        <dbReference type="ARBA" id="ARBA00023136"/>
    </source>
</evidence>
<reference evidence="6 7" key="1">
    <citation type="submission" date="2018-05" db="EMBL/GenBank/DDBJ databases">
        <title>Description of Sphingomonas pokkalii sp nov, isolated from the rhizosphere of saline tolerant pokkali rice and its draft genome analysis.</title>
        <authorList>
            <person name="Menon R."/>
            <person name="Kumari S."/>
            <person name="Rameshkumar N."/>
        </authorList>
    </citation>
    <scope>NUCLEOTIDE SEQUENCE [LARGE SCALE GENOMIC DNA]</scope>
    <source>
        <strain evidence="6 7">L3B27</strain>
    </source>
</reference>
<gene>
    <name evidence="6" type="ORF">DD559_08065</name>
</gene>
<evidence type="ECO:0000259" key="5">
    <source>
        <dbReference type="PROSITE" id="PS50850"/>
    </source>
</evidence>
<keyword evidence="3 4" id="KW-0472">Membrane</keyword>
<feature type="transmembrane region" description="Helical" evidence="4">
    <location>
        <begin position="238"/>
        <end position="264"/>
    </location>
</feature>
<dbReference type="EMBL" id="QENQ01000001">
    <property type="protein sequence ID" value="PVX29289.1"/>
    <property type="molecule type" value="Genomic_DNA"/>
</dbReference>
<evidence type="ECO:0000256" key="2">
    <source>
        <dbReference type="ARBA" id="ARBA00022989"/>
    </source>
</evidence>
<sequence>MSPTRIKATVLVCHFAGAFGPMGLPPFLGLILAGIAPGAGDRLIGWLYIVPTACLALAAPFWGRLADRWGRKPLLLRAQIGLAISFLLAGLAGSLPVFVIALCLQGLLGGTFSASNAYLSEALPRRELSQALNLTQASARLALILSPVAVGLLIDAHFVPQNVYFVVALLPLAAVAMLLPLPARGAPTSDIVALAAGAAGSRPAPPPLPRGAIMAAQTGFTLAMISTFPFLVPYSMKAFGVGAGTAGWLFGVPHIVYLFACLPLGRHLRDRDPAPWFAAGCLIVAAMLAVQAGTVSLALFTIARLAMGMGMTLGYVALNAMIARTIEDASAGRMFGWFDSGAKLATIAASIGGGVIAAGVGITALFLAAALCGVLTAVTVLRLRGTTTLPRSAAAE</sequence>
<dbReference type="InterPro" id="IPR020846">
    <property type="entry name" value="MFS_dom"/>
</dbReference>
<evidence type="ECO:0000256" key="4">
    <source>
        <dbReference type="SAM" id="Phobius"/>
    </source>
</evidence>
<feature type="transmembrane region" description="Helical" evidence="4">
    <location>
        <begin position="362"/>
        <end position="381"/>
    </location>
</feature>
<dbReference type="PROSITE" id="PS50850">
    <property type="entry name" value="MFS"/>
    <property type="match status" value="1"/>
</dbReference>
<dbReference type="InterPro" id="IPR011701">
    <property type="entry name" value="MFS"/>
</dbReference>
<feature type="transmembrane region" description="Helical" evidence="4">
    <location>
        <begin position="276"/>
        <end position="299"/>
    </location>
</feature>
<dbReference type="Pfam" id="PF07690">
    <property type="entry name" value="MFS_1"/>
    <property type="match status" value="1"/>
</dbReference>
<keyword evidence="7" id="KW-1185">Reference proteome</keyword>
<feature type="transmembrane region" description="Helical" evidence="4">
    <location>
        <begin position="305"/>
        <end position="323"/>
    </location>
</feature>
<proteinExistence type="predicted"/>
<protein>
    <submittedName>
        <fullName evidence="6">MFS transporter</fullName>
    </submittedName>
</protein>
<feature type="transmembrane region" description="Helical" evidence="4">
    <location>
        <begin position="212"/>
        <end position="232"/>
    </location>
</feature>
<comment type="caution">
    <text evidence="6">The sequence shown here is derived from an EMBL/GenBank/DDBJ whole genome shotgun (WGS) entry which is preliminary data.</text>
</comment>
<feature type="transmembrane region" description="Helical" evidence="4">
    <location>
        <begin position="139"/>
        <end position="158"/>
    </location>
</feature>
<dbReference type="PANTHER" id="PTHR23546:SF1">
    <property type="entry name" value="MEMBRANE PROTEIN"/>
    <property type="match status" value="1"/>
</dbReference>